<dbReference type="GeneID" id="107473648"/>
<dbReference type="SUPFAM" id="SSF52058">
    <property type="entry name" value="L domain-like"/>
    <property type="match status" value="1"/>
</dbReference>
<dbReference type="RefSeq" id="XP_015948718.2">
    <property type="nucleotide sequence ID" value="XM_016093232.3"/>
</dbReference>
<reference evidence="2" key="1">
    <citation type="journal article" date="2016" name="Nat. Genet.">
        <title>The genome sequences of Arachis duranensis and Arachis ipaensis, the diploid ancestors of cultivated peanut.</title>
        <authorList>
            <person name="Bertioli D.J."/>
            <person name="Cannon S.B."/>
            <person name="Froenicke L."/>
            <person name="Huang G."/>
            <person name="Farmer A.D."/>
            <person name="Cannon E.K."/>
            <person name="Liu X."/>
            <person name="Gao D."/>
            <person name="Clevenger J."/>
            <person name="Dash S."/>
            <person name="Ren L."/>
            <person name="Moretzsohn M.C."/>
            <person name="Shirasawa K."/>
            <person name="Huang W."/>
            <person name="Vidigal B."/>
            <person name="Abernathy B."/>
            <person name="Chu Y."/>
            <person name="Niederhuth C.E."/>
            <person name="Umale P."/>
            <person name="Araujo A.C."/>
            <person name="Kozik A."/>
            <person name="Kim K.D."/>
            <person name="Burow M.D."/>
            <person name="Varshney R.K."/>
            <person name="Wang X."/>
            <person name="Zhang X."/>
            <person name="Barkley N."/>
            <person name="Guimaraes P.M."/>
            <person name="Isobe S."/>
            <person name="Guo B."/>
            <person name="Liao B."/>
            <person name="Stalker H.T."/>
            <person name="Schmitz R.J."/>
            <person name="Scheffler B.E."/>
            <person name="Leal-Bertioli S.C."/>
            <person name="Xun X."/>
            <person name="Jackson S.A."/>
            <person name="Michelmore R."/>
            <person name="Ozias-Akins P."/>
        </authorList>
    </citation>
    <scope>NUCLEOTIDE SEQUENCE [LARGE SCALE GENOMIC DNA]</scope>
    <source>
        <strain evidence="2">cv. V14167</strain>
    </source>
</reference>
<keyword evidence="2" id="KW-1185">Reference proteome</keyword>
<dbReference type="PANTHER" id="PTHR47186">
    <property type="entry name" value="LEUCINE-RICH REPEAT-CONTAINING PROTEIN 57"/>
    <property type="match status" value="1"/>
</dbReference>
<evidence type="ECO:0000259" key="1">
    <source>
        <dbReference type="Pfam" id="PF25019"/>
    </source>
</evidence>
<dbReference type="PANTHER" id="PTHR47186:SF3">
    <property type="entry name" value="OS09G0267800 PROTEIN"/>
    <property type="match status" value="1"/>
</dbReference>
<dbReference type="Pfam" id="PF25019">
    <property type="entry name" value="LRR_R13L1-DRL21"/>
    <property type="match status" value="1"/>
</dbReference>
<dbReference type="AlphaFoldDB" id="A0A6P4CBU0"/>
<dbReference type="InterPro" id="IPR032675">
    <property type="entry name" value="LRR_dom_sf"/>
</dbReference>
<name>A0A6P4CBU0_ARADU</name>
<accession>A0A6P4CBU0</accession>
<protein>
    <submittedName>
        <fullName evidence="3">Disease resistance RPP13-like protein 1</fullName>
    </submittedName>
</protein>
<gene>
    <name evidence="3" type="primary">LOC107473648</name>
</gene>
<reference evidence="3" key="2">
    <citation type="submission" date="2025-08" db="UniProtKB">
        <authorList>
            <consortium name="RefSeq"/>
        </authorList>
    </citation>
    <scope>IDENTIFICATION</scope>
    <source>
        <tissue evidence="3">Whole plant</tissue>
    </source>
</reference>
<feature type="domain" description="R13L1/DRL21-like LRR repeat region" evidence="1">
    <location>
        <begin position="51"/>
        <end position="171"/>
    </location>
</feature>
<dbReference type="InterPro" id="IPR056789">
    <property type="entry name" value="LRR_R13L1-DRL21"/>
</dbReference>
<dbReference type="Gene3D" id="3.80.10.10">
    <property type="entry name" value="Ribonuclease Inhibitor"/>
    <property type="match status" value="1"/>
</dbReference>
<dbReference type="Proteomes" id="UP000515211">
    <property type="component" value="Chromosome 2"/>
</dbReference>
<organism evidence="2 3">
    <name type="scientific">Arachis duranensis</name>
    <name type="common">Wild peanut</name>
    <dbReference type="NCBI Taxonomy" id="130453"/>
    <lineage>
        <taxon>Eukaryota</taxon>
        <taxon>Viridiplantae</taxon>
        <taxon>Streptophyta</taxon>
        <taxon>Embryophyta</taxon>
        <taxon>Tracheophyta</taxon>
        <taxon>Spermatophyta</taxon>
        <taxon>Magnoliopsida</taxon>
        <taxon>eudicotyledons</taxon>
        <taxon>Gunneridae</taxon>
        <taxon>Pentapetalae</taxon>
        <taxon>rosids</taxon>
        <taxon>fabids</taxon>
        <taxon>Fabales</taxon>
        <taxon>Fabaceae</taxon>
        <taxon>Papilionoideae</taxon>
        <taxon>50 kb inversion clade</taxon>
        <taxon>dalbergioids sensu lato</taxon>
        <taxon>Dalbergieae</taxon>
        <taxon>Pterocarpus clade</taxon>
        <taxon>Arachis</taxon>
    </lineage>
</organism>
<evidence type="ECO:0000313" key="2">
    <source>
        <dbReference type="Proteomes" id="UP000515211"/>
    </source>
</evidence>
<proteinExistence type="predicted"/>
<dbReference type="KEGG" id="adu:107473648"/>
<sequence length="250" mass="28449">MLPSGMHNLVNLRHLDLRGTSLEEMPGGISKLEHLHTLRSFVVGNNEDNGIQELGGLSNLHGSLVIKKLENVVDVTQARSARMLEKNHIDHLLLEWCSDDEMVSNTETERDILDGLKVLIMKGYKGETFPDWLGRCSYNNMTNVYLESCKNCCVLPSLGQLPSLKSLHIEGFLELKRIGDEFYKSDSDHHSSPIAPFPSLEGLVFDNMPYWEEWNVPDPEAFPQLKILRIERCLMAYSGEGFLVCRMFRK</sequence>
<evidence type="ECO:0000313" key="3">
    <source>
        <dbReference type="RefSeq" id="XP_015948718.2"/>
    </source>
</evidence>